<organism evidence="1 2">
    <name type="scientific">Capnocytophaga cynodegmi</name>
    <dbReference type="NCBI Taxonomy" id="28189"/>
    <lineage>
        <taxon>Bacteria</taxon>
        <taxon>Pseudomonadati</taxon>
        <taxon>Bacteroidota</taxon>
        <taxon>Flavobacteriia</taxon>
        <taxon>Flavobacteriales</taxon>
        <taxon>Flavobacteriaceae</taxon>
        <taxon>Capnocytophaga</taxon>
    </lineage>
</organism>
<proteinExistence type="predicted"/>
<keyword evidence="2" id="KW-1185">Reference proteome</keyword>
<evidence type="ECO:0000313" key="1">
    <source>
        <dbReference type="EMBL" id="CEN33438.1"/>
    </source>
</evidence>
<dbReference type="AlphaFoldDB" id="A0A0B7H712"/>
<sequence>MYYVQLYIGEKYYIADLKKYLKGLISYIRFVIR</sequence>
<gene>
    <name evidence="1" type="ORF">CCYN2B_170002</name>
</gene>
<evidence type="ECO:0000313" key="2">
    <source>
        <dbReference type="Proteomes" id="UP000038055"/>
    </source>
</evidence>
<dbReference type="EMBL" id="CDOD01000009">
    <property type="protein sequence ID" value="CEN33438.1"/>
    <property type="molecule type" value="Genomic_DNA"/>
</dbReference>
<name>A0A0B7H712_9FLAO</name>
<dbReference type="Proteomes" id="UP000038055">
    <property type="component" value="Unassembled WGS sequence"/>
</dbReference>
<protein>
    <submittedName>
        <fullName evidence="1">Uncharacterized protein</fullName>
    </submittedName>
</protein>
<reference evidence="2" key="1">
    <citation type="submission" date="2015-01" db="EMBL/GenBank/DDBJ databases">
        <authorList>
            <person name="MANFREDI Pablo"/>
        </authorList>
    </citation>
    <scope>NUCLEOTIDE SEQUENCE [LARGE SCALE GENOMIC DNA]</scope>
    <source>
        <strain evidence="2">Ccyn2B</strain>
    </source>
</reference>
<accession>A0A0B7H712</accession>